<comment type="caution">
    <text evidence="1">The sequence shown here is derived from an EMBL/GenBank/DDBJ whole genome shotgun (WGS) entry which is preliminary data.</text>
</comment>
<proteinExistence type="predicted"/>
<sequence>MFASIILHHIFKIAGPQQLWAEPPSEWVPEQLRTRKFPGLGETRDANAAILAGAAVSAMATVQWHATENML</sequence>
<evidence type="ECO:0000313" key="2">
    <source>
        <dbReference type="Proteomes" id="UP001266305"/>
    </source>
</evidence>
<keyword evidence="2" id="KW-1185">Reference proteome</keyword>
<name>A0ABQ9V725_SAGOE</name>
<evidence type="ECO:0000313" key="1">
    <source>
        <dbReference type="EMBL" id="KAK2105046.1"/>
    </source>
</evidence>
<reference evidence="1 2" key="1">
    <citation type="submission" date="2023-05" db="EMBL/GenBank/DDBJ databases">
        <title>B98-5 Cell Line De Novo Hybrid Assembly: An Optical Mapping Approach.</title>
        <authorList>
            <person name="Kananen K."/>
            <person name="Auerbach J.A."/>
            <person name="Kautto E."/>
            <person name="Blachly J.S."/>
        </authorList>
    </citation>
    <scope>NUCLEOTIDE SEQUENCE [LARGE SCALE GENOMIC DNA]</scope>
    <source>
        <strain evidence="1">B95-8</strain>
        <tissue evidence="1">Cell line</tissue>
    </source>
</reference>
<organism evidence="1 2">
    <name type="scientific">Saguinus oedipus</name>
    <name type="common">Cotton-top tamarin</name>
    <name type="synonym">Oedipomidas oedipus</name>
    <dbReference type="NCBI Taxonomy" id="9490"/>
    <lineage>
        <taxon>Eukaryota</taxon>
        <taxon>Metazoa</taxon>
        <taxon>Chordata</taxon>
        <taxon>Craniata</taxon>
        <taxon>Vertebrata</taxon>
        <taxon>Euteleostomi</taxon>
        <taxon>Mammalia</taxon>
        <taxon>Eutheria</taxon>
        <taxon>Euarchontoglires</taxon>
        <taxon>Primates</taxon>
        <taxon>Haplorrhini</taxon>
        <taxon>Platyrrhini</taxon>
        <taxon>Cebidae</taxon>
        <taxon>Callitrichinae</taxon>
        <taxon>Saguinus</taxon>
    </lineage>
</organism>
<dbReference type="Proteomes" id="UP001266305">
    <property type="component" value="Unassembled WGS sequence"/>
</dbReference>
<dbReference type="EMBL" id="JASSZA010000008">
    <property type="protein sequence ID" value="KAK2105046.1"/>
    <property type="molecule type" value="Genomic_DNA"/>
</dbReference>
<gene>
    <name evidence="1" type="ORF">P7K49_018902</name>
</gene>
<protein>
    <submittedName>
        <fullName evidence="1">Uncharacterized protein</fullName>
    </submittedName>
</protein>
<feature type="non-terminal residue" evidence="1">
    <location>
        <position position="71"/>
    </location>
</feature>
<accession>A0ABQ9V725</accession>